<name>V6TAH4_GIAIN</name>
<evidence type="ECO:0000313" key="2">
    <source>
        <dbReference type="Proteomes" id="UP000018320"/>
    </source>
</evidence>
<reference evidence="1 2" key="2">
    <citation type="journal article" date="2013" name="Genome Biol. Evol.">
        <title>Genome sequencing of Giardia lamblia genotypes A2 and B isolates (DH and GS) and comparative analysis with the genomes of genotypes A1 and E (WB and Pig).</title>
        <authorList>
            <person name="Adam R.D."/>
            <person name="Dahlstrom E.W."/>
            <person name="Martens C.A."/>
            <person name="Bruno D.P."/>
            <person name="Barbian K.D."/>
            <person name="Ricklefs S.M."/>
            <person name="Hernandez M.M."/>
            <person name="Narla N.P."/>
            <person name="Patel R.B."/>
            <person name="Porcella S.F."/>
            <person name="Nash T.E."/>
        </authorList>
    </citation>
    <scope>NUCLEOTIDE SEQUENCE [LARGE SCALE GENOMIC DNA]</scope>
    <source>
        <strain evidence="1 2">DH</strain>
    </source>
</reference>
<dbReference type="Proteomes" id="UP000018320">
    <property type="component" value="Unassembled WGS sequence"/>
</dbReference>
<organism evidence="1 2">
    <name type="scientific">Giardia intestinalis</name>
    <name type="common">Giardia lamblia</name>
    <dbReference type="NCBI Taxonomy" id="5741"/>
    <lineage>
        <taxon>Eukaryota</taxon>
        <taxon>Metamonada</taxon>
        <taxon>Diplomonadida</taxon>
        <taxon>Hexamitidae</taxon>
        <taxon>Giardiinae</taxon>
        <taxon>Giardia</taxon>
    </lineage>
</organism>
<evidence type="ECO:0000313" key="1">
    <source>
        <dbReference type="EMBL" id="ESU35734.1"/>
    </source>
</evidence>
<protein>
    <submittedName>
        <fullName evidence="1">Uncharacterized protein</fullName>
    </submittedName>
</protein>
<proteinExistence type="predicted"/>
<gene>
    <name evidence="1" type="ORF">DHA2_150990</name>
</gene>
<accession>V6TAH4</accession>
<comment type="caution">
    <text evidence="1">The sequence shown here is derived from an EMBL/GenBank/DDBJ whole genome shotgun (WGS) entry which is preliminary data.</text>
</comment>
<dbReference type="VEuPathDB" id="GiardiaDB:DHA2_150990"/>
<reference evidence="2" key="1">
    <citation type="submission" date="2012-02" db="EMBL/GenBank/DDBJ databases">
        <title>Genome sequencing of Giardia lamblia Genotypes A2 and B isolates (DH and GS) and comparative analysis with the genomes of Genotypes A1 and E (WB and Pig).</title>
        <authorList>
            <person name="Adam R."/>
            <person name="Dahlstrom E."/>
            <person name="Martens C."/>
            <person name="Bruno D."/>
            <person name="Barbian K."/>
            <person name="Porcella S.F."/>
            <person name="Nash T."/>
        </authorList>
    </citation>
    <scope>NUCLEOTIDE SEQUENCE</scope>
    <source>
        <strain evidence="2">DH</strain>
    </source>
</reference>
<sequence length="491" mass="57106">MLRLETKLTERKDINDVDSVAFSVGLYDNKIREVLTHFPTGHYMSLVSAYSPISIFDHVGSFFIRNNNRQEKWFDYDGVVPFRNFHDMISRCNNEHFAISVTADKRIQFFLKKYTTHTVELHLSPSAAWYFGFNEILYEFPVQPQPGELCAVTGENVNPPIFLEFLQIICRNACGTSDSNMTMPTCLGIMHITDNFTLTDPHIAVNHRINEGRIIDIEILDQDNQPFRWAPVYLELFVSEKADHEKKRGFFRLENAGLVHLHAPVKLISVPELFFSFPVFSFDFRDRTFFTASIHDPGYGPQFITVVPSTDPFFVKLRGKAITKKALLDVFRYLDKTFIQRFNFNGPKPDHLIRVELKEDTLTITTTALIFTFDKSLFVTWGIDTGGAFEIFPNSPLTLDLPSHLWYNNDTRILLYCREFHNRLPVAVARRFGSFFRIINRNFWTWHGLPKPTNELHFRADLVIVQQDGTTTVKHMDESWAKLLVFQLFYK</sequence>
<dbReference type="VEuPathDB" id="GiardiaDB:GL50803_0016693"/>
<dbReference type="VEuPathDB" id="GiardiaDB:GL50581_2488"/>
<dbReference type="EMBL" id="AHGT01000070">
    <property type="protein sequence ID" value="ESU35734.1"/>
    <property type="molecule type" value="Genomic_DNA"/>
</dbReference>
<dbReference type="AlphaFoldDB" id="V6TAH4"/>